<evidence type="ECO:0008006" key="4">
    <source>
        <dbReference type="Google" id="ProtNLM"/>
    </source>
</evidence>
<keyword evidence="1" id="KW-0396">Initiation factor</keyword>
<comment type="similarity">
    <text evidence="1">Belongs to the eukaryotic initiation factor 4E family.</text>
</comment>
<reference evidence="2 3" key="1">
    <citation type="submission" date="2006-10" db="EMBL/GenBank/DDBJ databases">
        <title>The Genome Sequence of Batrachochytrium dendrobatidis JEL423.</title>
        <authorList>
            <consortium name="The Broad Institute Genome Sequencing Platform"/>
            <person name="Birren B."/>
            <person name="Lander E."/>
            <person name="Galagan J."/>
            <person name="Cuomo C."/>
            <person name="Devon K."/>
            <person name="Jaffe D."/>
            <person name="Butler J."/>
            <person name="Alvarez P."/>
            <person name="Gnerre S."/>
            <person name="Grabherr M."/>
            <person name="Kleber M."/>
            <person name="Mauceli E."/>
            <person name="Brockman W."/>
            <person name="Young S."/>
            <person name="LaButti K."/>
            <person name="Sykes S."/>
            <person name="DeCaprio D."/>
            <person name="Crawford M."/>
            <person name="Koehrsen M."/>
            <person name="Engels R."/>
            <person name="Montgomery P."/>
            <person name="Pearson M."/>
            <person name="Howarth C."/>
            <person name="Larson L."/>
            <person name="White J."/>
            <person name="O'Leary S."/>
            <person name="Kodira C."/>
            <person name="Zeng Q."/>
            <person name="Yandava C."/>
            <person name="Alvarado L."/>
            <person name="Longcore J."/>
            <person name="James T."/>
        </authorList>
    </citation>
    <scope>NUCLEOTIDE SEQUENCE [LARGE SCALE GENOMIC DNA]</scope>
    <source>
        <strain evidence="2 3">JEL423</strain>
    </source>
</reference>
<dbReference type="InterPro" id="IPR001040">
    <property type="entry name" value="TIF_eIF_4E"/>
</dbReference>
<protein>
    <recommendedName>
        <fullName evidence="4">Eukaryotic translation initiation factor 4E type 2</fullName>
    </recommendedName>
</protein>
<sequence length="211" mass="24414">MAVMIYVQSYIQYDSYFTIKPMLVNTTFNRRTKVAFVSVDLNIRFMHRSPGAKIQDYTNEIKHVCTFSTVEEFWGAFSHMKRPGELSNISDYHFFKKGIRPIWEDNLTGGKWIIRLKKGIASRYWEDLLLAIVGDQFDVGDEICGAVVSIRHSEDIVSLWNKSADEGRINLRIRDTLKRVLSLPANCVMEYKAHKAAVADNSSFRNTETYR</sequence>
<dbReference type="AlphaFoldDB" id="A0A177WY94"/>
<evidence type="ECO:0000256" key="1">
    <source>
        <dbReference type="RuleBase" id="RU004374"/>
    </source>
</evidence>
<keyword evidence="1" id="KW-0648">Protein biosynthesis</keyword>
<dbReference type="GO" id="GO:0000340">
    <property type="term" value="F:RNA 7-methylguanosine cap binding"/>
    <property type="evidence" value="ECO:0007669"/>
    <property type="project" value="TreeGrafter"/>
</dbReference>
<gene>
    <name evidence="2" type="ORF">BDEG_28245</name>
</gene>
<dbReference type="PANTHER" id="PTHR11960:SF18">
    <property type="entry name" value="EUKARYOTIC TRANSLATION INITIATION FACTOR 4E HOMOLOGOUS PROTEIN, ISOFORM B"/>
    <property type="match status" value="1"/>
</dbReference>
<dbReference type="VEuPathDB" id="FungiDB:BDEG_28245"/>
<dbReference type="Pfam" id="PF01652">
    <property type="entry name" value="IF4E"/>
    <property type="match status" value="1"/>
</dbReference>
<evidence type="ECO:0000313" key="2">
    <source>
        <dbReference type="EMBL" id="OAJ45079.1"/>
    </source>
</evidence>
<accession>A0A177WY94</accession>
<dbReference type="OrthoDB" id="590761at2759"/>
<dbReference type="InterPro" id="IPR023398">
    <property type="entry name" value="TIF_eIF4e-like"/>
</dbReference>
<evidence type="ECO:0000313" key="3">
    <source>
        <dbReference type="Proteomes" id="UP000077115"/>
    </source>
</evidence>
<proteinExistence type="inferred from homology"/>
<dbReference type="GO" id="GO:0016281">
    <property type="term" value="C:eukaryotic translation initiation factor 4F complex"/>
    <property type="evidence" value="ECO:0007669"/>
    <property type="project" value="TreeGrafter"/>
</dbReference>
<dbReference type="GO" id="GO:0003743">
    <property type="term" value="F:translation initiation factor activity"/>
    <property type="evidence" value="ECO:0007669"/>
    <property type="project" value="UniProtKB-KW"/>
</dbReference>
<dbReference type="SUPFAM" id="SSF55418">
    <property type="entry name" value="eIF4e-like"/>
    <property type="match status" value="1"/>
</dbReference>
<dbReference type="Proteomes" id="UP000077115">
    <property type="component" value="Unassembled WGS sequence"/>
</dbReference>
<dbReference type="STRING" id="403673.A0A177WY94"/>
<keyword evidence="1" id="KW-0694">RNA-binding</keyword>
<organism evidence="2 3">
    <name type="scientific">Batrachochytrium dendrobatidis (strain JEL423)</name>
    <dbReference type="NCBI Taxonomy" id="403673"/>
    <lineage>
        <taxon>Eukaryota</taxon>
        <taxon>Fungi</taxon>
        <taxon>Fungi incertae sedis</taxon>
        <taxon>Chytridiomycota</taxon>
        <taxon>Chytridiomycota incertae sedis</taxon>
        <taxon>Chytridiomycetes</taxon>
        <taxon>Rhizophydiales</taxon>
        <taxon>Rhizophydiales incertae sedis</taxon>
        <taxon>Batrachochytrium</taxon>
    </lineage>
</organism>
<dbReference type="PANTHER" id="PTHR11960">
    <property type="entry name" value="EUKARYOTIC TRANSLATION INITIATION FACTOR 4E RELATED"/>
    <property type="match status" value="1"/>
</dbReference>
<reference evidence="2 3" key="2">
    <citation type="submission" date="2016-05" db="EMBL/GenBank/DDBJ databases">
        <title>Lineage-specific infection strategies underlie the spectrum of fungal disease in amphibians.</title>
        <authorList>
            <person name="Cuomo C.A."/>
            <person name="Farrer R.A."/>
            <person name="James T."/>
            <person name="Longcore J."/>
            <person name="Birren B."/>
        </authorList>
    </citation>
    <scope>NUCLEOTIDE SEQUENCE [LARGE SCALE GENOMIC DNA]</scope>
    <source>
        <strain evidence="2 3">JEL423</strain>
    </source>
</reference>
<dbReference type="Gene3D" id="3.30.760.10">
    <property type="entry name" value="RNA Cap, Translation Initiation Factor Eif4e"/>
    <property type="match status" value="1"/>
</dbReference>
<dbReference type="EMBL" id="DS022314">
    <property type="protein sequence ID" value="OAJ45079.1"/>
    <property type="molecule type" value="Genomic_DNA"/>
</dbReference>
<dbReference type="FunFam" id="3.30.760.10:FF:000043">
    <property type="entry name" value="Predicted protein"/>
    <property type="match status" value="1"/>
</dbReference>
<name>A0A177WY94_BATDL</name>